<comment type="function">
    <text evidence="1">SASP are bound to spore DNA. They are double-stranded DNA-binding proteins that cause DNA to change to an a-like conformation. They protect the DNA backbone from chemical and enzymatic cleavage and are thus involved in dormant spore's high resistance to UV light.</text>
</comment>
<sequence length="63" mass="7193">MNREKEVKAYLEGKLSQAEKLKYEIADEMGVLDKVIKDGWKSLSAKETGRIGGLMTKKKKHKK</sequence>
<dbReference type="InterPro" id="IPR001448">
    <property type="entry name" value="SASP_alpha/beta-type"/>
</dbReference>
<dbReference type="RefSeq" id="WP_015527205.1">
    <property type="nucleotide sequence ID" value="NZ_PSQG01000011.1"/>
</dbReference>
<accession>A0A367G1G8</accession>
<evidence type="ECO:0000313" key="2">
    <source>
        <dbReference type="EMBL" id="RCH43844.1"/>
    </source>
</evidence>
<name>A0A367G1G8_9FIRM</name>
<proteinExistence type="predicted"/>
<dbReference type="EMBL" id="PSQG01000011">
    <property type="protein sequence ID" value="RCH43844.1"/>
    <property type="molecule type" value="Genomic_DNA"/>
</dbReference>
<dbReference type="AlphaFoldDB" id="A0A367G1G8"/>
<dbReference type="Pfam" id="PF00269">
    <property type="entry name" value="SASP"/>
    <property type="match status" value="1"/>
</dbReference>
<dbReference type="Gene3D" id="6.10.10.80">
    <property type="entry name" value="Small, acid-soluble spore protein, alpha/beta type-like"/>
    <property type="match status" value="1"/>
</dbReference>
<evidence type="ECO:0000256" key="1">
    <source>
        <dbReference type="ARBA" id="ARBA00003863"/>
    </source>
</evidence>
<protein>
    <submittedName>
        <fullName evidence="2">Small, acid-soluble spore protein, alpha/beta type</fullName>
    </submittedName>
</protein>
<dbReference type="Proteomes" id="UP000253208">
    <property type="component" value="Unassembled WGS sequence"/>
</dbReference>
<dbReference type="GO" id="GO:0003690">
    <property type="term" value="F:double-stranded DNA binding"/>
    <property type="evidence" value="ECO:0007669"/>
    <property type="project" value="InterPro"/>
</dbReference>
<organism evidence="2 3">
    <name type="scientific">Blautia obeum</name>
    <dbReference type="NCBI Taxonomy" id="40520"/>
    <lineage>
        <taxon>Bacteria</taxon>
        <taxon>Bacillati</taxon>
        <taxon>Bacillota</taxon>
        <taxon>Clostridia</taxon>
        <taxon>Lachnospirales</taxon>
        <taxon>Lachnospiraceae</taxon>
        <taxon>Blautia</taxon>
    </lineage>
</organism>
<comment type="caution">
    <text evidence="2">The sequence shown here is derived from an EMBL/GenBank/DDBJ whole genome shotgun (WGS) entry which is preliminary data.</text>
</comment>
<reference evidence="2 3" key="1">
    <citation type="submission" date="2018-02" db="EMBL/GenBank/DDBJ databases">
        <title>Complete genome sequencing of Faecalibacterium prausnitzii strains isolated from the human gut.</title>
        <authorList>
            <person name="Fitzgerald B.C."/>
            <person name="Shkoporov A.N."/>
            <person name="Ross P.R."/>
            <person name="Hill C."/>
        </authorList>
    </citation>
    <scope>NUCLEOTIDE SEQUENCE [LARGE SCALE GENOMIC DNA]</scope>
    <source>
        <strain evidence="2 3">APC942/31-1</strain>
    </source>
</reference>
<gene>
    <name evidence="2" type="ORF">C4886_09120</name>
</gene>
<dbReference type="InterPro" id="IPR038300">
    <property type="entry name" value="SASP_sf_alpha/beta"/>
</dbReference>
<evidence type="ECO:0000313" key="3">
    <source>
        <dbReference type="Proteomes" id="UP000253208"/>
    </source>
</evidence>
<dbReference type="GO" id="GO:0006265">
    <property type="term" value="P:DNA topological change"/>
    <property type="evidence" value="ECO:0007669"/>
    <property type="project" value="InterPro"/>
</dbReference>